<feature type="compositionally biased region" description="Acidic residues" evidence="1">
    <location>
        <begin position="124"/>
        <end position="136"/>
    </location>
</feature>
<dbReference type="Gene3D" id="1.20.58.120">
    <property type="entry name" value="BAG domain"/>
    <property type="match status" value="1"/>
</dbReference>
<feature type="compositionally biased region" description="Pro residues" evidence="1">
    <location>
        <begin position="246"/>
        <end position="262"/>
    </location>
</feature>
<dbReference type="GO" id="GO:0051087">
    <property type="term" value="F:protein-folding chaperone binding"/>
    <property type="evidence" value="ECO:0007669"/>
    <property type="project" value="InterPro"/>
</dbReference>
<dbReference type="InterPro" id="IPR036533">
    <property type="entry name" value="BAG_dom_sf"/>
</dbReference>
<protein>
    <recommendedName>
        <fullName evidence="2">BAG domain-containing protein</fullName>
    </recommendedName>
</protein>
<accession>A0A8H5BQT5</accession>
<dbReference type="OrthoDB" id="333905at2759"/>
<name>A0A8H5BQT5_9AGAR</name>
<feature type="domain" description="BAG" evidence="2">
    <location>
        <begin position="354"/>
        <end position="400"/>
    </location>
</feature>
<evidence type="ECO:0000313" key="4">
    <source>
        <dbReference type="Proteomes" id="UP000541558"/>
    </source>
</evidence>
<feature type="compositionally biased region" description="Basic residues" evidence="1">
    <location>
        <begin position="30"/>
        <end position="44"/>
    </location>
</feature>
<feature type="compositionally biased region" description="Basic and acidic residues" evidence="1">
    <location>
        <begin position="99"/>
        <end position="117"/>
    </location>
</feature>
<feature type="compositionally biased region" description="Basic and acidic residues" evidence="1">
    <location>
        <begin position="20"/>
        <end position="29"/>
    </location>
</feature>
<evidence type="ECO:0000313" key="3">
    <source>
        <dbReference type="EMBL" id="KAF5326632.1"/>
    </source>
</evidence>
<organism evidence="3 4">
    <name type="scientific">Ephemerocybe angulata</name>
    <dbReference type="NCBI Taxonomy" id="980116"/>
    <lineage>
        <taxon>Eukaryota</taxon>
        <taxon>Fungi</taxon>
        <taxon>Dikarya</taxon>
        <taxon>Basidiomycota</taxon>
        <taxon>Agaricomycotina</taxon>
        <taxon>Agaricomycetes</taxon>
        <taxon>Agaricomycetidae</taxon>
        <taxon>Agaricales</taxon>
        <taxon>Agaricineae</taxon>
        <taxon>Psathyrellaceae</taxon>
        <taxon>Ephemerocybe</taxon>
    </lineage>
</organism>
<dbReference type="Pfam" id="PF02179">
    <property type="entry name" value="BAG"/>
    <property type="match status" value="1"/>
</dbReference>
<proteinExistence type="predicted"/>
<dbReference type="Proteomes" id="UP000541558">
    <property type="component" value="Unassembled WGS sequence"/>
</dbReference>
<dbReference type="AlphaFoldDB" id="A0A8H5BQT5"/>
<dbReference type="SUPFAM" id="SSF63491">
    <property type="entry name" value="BAG domain"/>
    <property type="match status" value="1"/>
</dbReference>
<dbReference type="EMBL" id="JAACJK010000163">
    <property type="protein sequence ID" value="KAF5326632.1"/>
    <property type="molecule type" value="Genomic_DNA"/>
</dbReference>
<evidence type="ECO:0000256" key="1">
    <source>
        <dbReference type="SAM" id="MobiDB-lite"/>
    </source>
</evidence>
<keyword evidence="4" id="KW-1185">Reference proteome</keyword>
<feature type="region of interest" description="Disordered" evidence="1">
    <location>
        <begin position="1"/>
        <end position="274"/>
    </location>
</feature>
<sequence>MAKFQQIRVSPPPSTVRPETIGEKCTETSRKKRGGTIKRLRRRPLNSQEVRYRPNTKRRNISLTMSPSYRPGYGGADPSAYSSYVPEQNYYRPSGYRQPQRDPHAEARARALAEQRARRAQWLPDEDDDYDDDEYSEFGPRERTYLEARKRQQQLERAQREREEQQRALEERKWQEGLEQRQREEDARRQAIHEQQRPVKQQRREKAKRSEEAAKAKEDAQRRAASKSPSRMPVNDSEDARARRSPSPPQQRPPPPRAPTPKPQYNEKHEEAASRIQKRYRIRQSLQTIDECERKFRDMKKAFTYPTTLDFQKPDGGHVTVQVNRPPPSKVDTTTPMDVDGQPAGKLAFTSANYNLHAYLEGLLKLLMKLDGVESWGDAKVRKRRREVVKEIEAEVSRVEPWWKGVWRDHVQGESKRK</sequence>
<comment type="caution">
    <text evidence="3">The sequence shown here is derived from an EMBL/GenBank/DDBJ whole genome shotgun (WGS) entry which is preliminary data.</text>
</comment>
<dbReference type="InterPro" id="IPR003103">
    <property type="entry name" value="BAG_domain"/>
</dbReference>
<gene>
    <name evidence="3" type="ORF">D9611_000861</name>
</gene>
<evidence type="ECO:0000259" key="2">
    <source>
        <dbReference type="Pfam" id="PF02179"/>
    </source>
</evidence>
<feature type="compositionally biased region" description="Basic and acidic residues" evidence="1">
    <location>
        <begin position="139"/>
        <end position="222"/>
    </location>
</feature>
<reference evidence="3 4" key="1">
    <citation type="journal article" date="2020" name="ISME J.">
        <title>Uncovering the hidden diversity of litter-decomposition mechanisms in mushroom-forming fungi.</title>
        <authorList>
            <person name="Floudas D."/>
            <person name="Bentzer J."/>
            <person name="Ahren D."/>
            <person name="Johansson T."/>
            <person name="Persson P."/>
            <person name="Tunlid A."/>
        </authorList>
    </citation>
    <scope>NUCLEOTIDE SEQUENCE [LARGE SCALE GENOMIC DNA]</scope>
    <source>
        <strain evidence="3 4">CBS 175.51</strain>
    </source>
</reference>